<keyword evidence="1" id="KW-0812">Transmembrane</keyword>
<protein>
    <submittedName>
        <fullName evidence="2">Uncharacterized protein</fullName>
    </submittedName>
</protein>
<evidence type="ECO:0000256" key="1">
    <source>
        <dbReference type="SAM" id="Phobius"/>
    </source>
</evidence>
<feature type="transmembrane region" description="Helical" evidence="1">
    <location>
        <begin position="83"/>
        <end position="102"/>
    </location>
</feature>
<dbReference type="EMBL" id="SRIO01000030">
    <property type="protein sequence ID" value="TFZ81293.1"/>
    <property type="molecule type" value="Genomic_DNA"/>
</dbReference>
<keyword evidence="1" id="KW-0472">Membrane</keyword>
<dbReference type="OrthoDB" id="573331at2"/>
<evidence type="ECO:0000313" key="3">
    <source>
        <dbReference type="Proteomes" id="UP000297890"/>
    </source>
</evidence>
<comment type="caution">
    <text evidence="2">The sequence shown here is derived from an EMBL/GenBank/DDBJ whole genome shotgun (WGS) entry which is preliminary data.</text>
</comment>
<dbReference type="RefSeq" id="WP_135282865.1">
    <property type="nucleotide sequence ID" value="NZ_SRIO01000030.1"/>
</dbReference>
<dbReference type="PANTHER" id="PTHR36015">
    <property type="entry name" value="HOLLIDAY JUNCTION RESOLVASE MOC1, CHLOROPLASTIC-RELATED"/>
    <property type="match status" value="1"/>
</dbReference>
<accession>A0A4Z0F6P4</accession>
<dbReference type="Proteomes" id="UP000297890">
    <property type="component" value="Unassembled WGS sequence"/>
</dbReference>
<gene>
    <name evidence="2" type="ORF">E4680_13075</name>
</gene>
<evidence type="ECO:0000313" key="2">
    <source>
        <dbReference type="EMBL" id="TFZ81293.1"/>
    </source>
</evidence>
<keyword evidence="1" id="KW-1133">Transmembrane helix</keyword>
<sequence length="180" mass="19133">MARSIFAIDPGKSGAISLLQTSYDGTQLLSVWDMPIDSHTGDPAAYALHAILRNADPSDTVCYIEQVGARPDQGVVSTFNFGLGYGICLGAAAIAGLPIVLVKPNVWKPKMRIAPGGTKTQKKARAMARATLLMPGCDVFWPLKKHDGRAESALIAAYGALKEGVPCTQLKPWRLNGDAV</sequence>
<dbReference type="CDD" id="cd22992">
    <property type="entry name" value="MOC1"/>
    <property type="match status" value="1"/>
</dbReference>
<dbReference type="GO" id="GO:0008821">
    <property type="term" value="F:crossover junction DNA endonuclease activity"/>
    <property type="evidence" value="ECO:0007669"/>
    <property type="project" value="InterPro"/>
</dbReference>
<dbReference type="AlphaFoldDB" id="A0A4Z0F6P4"/>
<reference evidence="2 3" key="1">
    <citation type="journal article" date="2019" name="ISME J.">
        <title>Candidatus Macondimonas diazotrophica, a novel gammaproteobacterial genus dominating crude-oil-contaminated coastal sediments.</title>
        <authorList>
            <person name="Karthikeyan S."/>
            <person name="Konstantinidis K."/>
        </authorList>
    </citation>
    <scope>NUCLEOTIDE SEQUENCE [LARGE SCALE GENOMIC DNA]</scope>
    <source>
        <strain evidence="2 3">KTK01</strain>
    </source>
</reference>
<proteinExistence type="predicted"/>
<organism evidence="2 3">
    <name type="scientific">Candidatus Macondimonas diazotrophica</name>
    <dbReference type="NCBI Taxonomy" id="2305248"/>
    <lineage>
        <taxon>Bacteria</taxon>
        <taxon>Pseudomonadati</taxon>
        <taxon>Pseudomonadota</taxon>
        <taxon>Gammaproteobacteria</taxon>
        <taxon>Chromatiales</taxon>
        <taxon>Ectothiorhodospiraceae</taxon>
        <taxon>Candidatus Macondimonas</taxon>
    </lineage>
</organism>
<dbReference type="PANTHER" id="PTHR36015:SF6">
    <property type="entry name" value="HOLLIDAY JUNCTION RESOLVASE MOC1, CHLOROPLASTIC-RELATED"/>
    <property type="match status" value="1"/>
</dbReference>
<name>A0A4Z0F6P4_9GAMM</name>
<dbReference type="InterPro" id="IPR045290">
    <property type="entry name" value="MOC1-like"/>
</dbReference>
<keyword evidence="3" id="KW-1185">Reference proteome</keyword>